<dbReference type="GeneID" id="27354209"/>
<dbReference type="RefSeq" id="XP_016266680.1">
    <property type="nucleotide sequence ID" value="XM_016402783.1"/>
</dbReference>
<evidence type="ECO:0000313" key="3">
    <source>
        <dbReference type="Proteomes" id="UP000053342"/>
    </source>
</evidence>
<dbReference type="AlphaFoldDB" id="A0A0D2EEV6"/>
<gene>
    <name evidence="2" type="ORF">PV06_02135</name>
</gene>
<evidence type="ECO:0000256" key="1">
    <source>
        <dbReference type="SAM" id="MobiDB-lite"/>
    </source>
</evidence>
<dbReference type="STRING" id="215243.A0A0D2EEV6"/>
<evidence type="ECO:0000313" key="2">
    <source>
        <dbReference type="EMBL" id="KIW46464.1"/>
    </source>
</evidence>
<keyword evidence="3" id="KW-1185">Reference proteome</keyword>
<organism evidence="2 3">
    <name type="scientific">Exophiala oligosperma</name>
    <dbReference type="NCBI Taxonomy" id="215243"/>
    <lineage>
        <taxon>Eukaryota</taxon>
        <taxon>Fungi</taxon>
        <taxon>Dikarya</taxon>
        <taxon>Ascomycota</taxon>
        <taxon>Pezizomycotina</taxon>
        <taxon>Eurotiomycetes</taxon>
        <taxon>Chaetothyriomycetidae</taxon>
        <taxon>Chaetothyriales</taxon>
        <taxon>Herpotrichiellaceae</taxon>
        <taxon>Exophiala</taxon>
    </lineage>
</organism>
<name>A0A0D2EEV6_9EURO</name>
<dbReference type="VEuPathDB" id="FungiDB:PV06_02135"/>
<proteinExistence type="predicted"/>
<accession>A0A0D2EEV6</accession>
<dbReference type="OrthoDB" id="5418867at2759"/>
<protein>
    <submittedName>
        <fullName evidence="2">Uncharacterized protein</fullName>
    </submittedName>
</protein>
<dbReference type="Proteomes" id="UP000053342">
    <property type="component" value="Unassembled WGS sequence"/>
</dbReference>
<reference evidence="2 3" key="1">
    <citation type="submission" date="2015-01" db="EMBL/GenBank/DDBJ databases">
        <title>The Genome Sequence of Exophiala oligosperma CBS72588.</title>
        <authorList>
            <consortium name="The Broad Institute Genomics Platform"/>
            <person name="Cuomo C."/>
            <person name="de Hoog S."/>
            <person name="Gorbushina A."/>
            <person name="Stielow B."/>
            <person name="Teixiera M."/>
            <person name="Abouelleil A."/>
            <person name="Chapman S.B."/>
            <person name="Priest M."/>
            <person name="Young S.K."/>
            <person name="Wortman J."/>
            <person name="Nusbaum C."/>
            <person name="Birren B."/>
        </authorList>
    </citation>
    <scope>NUCLEOTIDE SEQUENCE [LARGE SCALE GENOMIC DNA]</scope>
    <source>
        <strain evidence="2 3">CBS 72588</strain>
    </source>
</reference>
<feature type="region of interest" description="Disordered" evidence="1">
    <location>
        <begin position="63"/>
        <end position="129"/>
    </location>
</feature>
<sequence>MPMTWNADTDAKLFAAVLATSDVKVNHAAVAQIMGPECTAKAVIHRINNIKIKATKADATTVEGTLPASAKTPTPKRGRKVKTEADEEESPTKKTKTAAARKTKTKAPVKMEPAEDEQPKVENVTDGNN</sequence>
<dbReference type="EMBL" id="KN847333">
    <property type="protein sequence ID" value="KIW46464.1"/>
    <property type="molecule type" value="Genomic_DNA"/>
</dbReference>
<dbReference type="HOGENOM" id="CLU_122468_0_0_1"/>
<feature type="compositionally biased region" description="Basic residues" evidence="1">
    <location>
        <begin position="93"/>
        <end position="107"/>
    </location>
</feature>